<name>B9K862_THENN</name>
<accession>B9K862</accession>
<evidence type="ECO:0000313" key="2">
    <source>
        <dbReference type="Proteomes" id="UP000000445"/>
    </source>
</evidence>
<reference evidence="1 2" key="1">
    <citation type="journal article" date="2009" name="Biosci. Biotechnol. Biochem.">
        <title>WeGAS: a web-based microbial genome annotation system.</title>
        <authorList>
            <person name="Lee D."/>
            <person name="Seo H."/>
            <person name="Park C."/>
            <person name="Park K."/>
        </authorList>
    </citation>
    <scope>NUCLEOTIDE SEQUENCE [LARGE SCALE GENOMIC DNA]</scope>
    <source>
        <strain evidence="2">ATCC 49049 / DSM 4359 / NBRC 107923 / NS-E</strain>
    </source>
</reference>
<dbReference type="Proteomes" id="UP000000445">
    <property type="component" value="Chromosome"/>
</dbReference>
<dbReference type="EMBL" id="CP000916">
    <property type="protein sequence ID" value="ACM23145.1"/>
    <property type="molecule type" value="Genomic_DNA"/>
</dbReference>
<evidence type="ECO:0000313" key="1">
    <source>
        <dbReference type="EMBL" id="ACM23145.1"/>
    </source>
</evidence>
<dbReference type="AlphaFoldDB" id="B9K862"/>
<dbReference type="KEGG" id="tna:CTN_0969"/>
<proteinExistence type="predicted"/>
<organism evidence="1 2">
    <name type="scientific">Thermotoga neapolitana (strain ATCC 49049 / DSM 4359 / NBRC 107923 / NS-E)</name>
    <dbReference type="NCBI Taxonomy" id="309803"/>
    <lineage>
        <taxon>Bacteria</taxon>
        <taxon>Thermotogati</taxon>
        <taxon>Thermotogota</taxon>
        <taxon>Thermotogae</taxon>
        <taxon>Thermotogales</taxon>
        <taxon>Thermotogaceae</taxon>
        <taxon>Thermotoga</taxon>
    </lineage>
</organism>
<protein>
    <submittedName>
        <fullName evidence="1">Uncharacterized protein</fullName>
    </submittedName>
</protein>
<keyword evidence="2" id="KW-1185">Reference proteome</keyword>
<sequence length="60" mass="7188">MGFHTSKEVLKPVGFQRNYTTKHIKKQEYMRTYRRCFITGDSNTQKDPVKYCLEKWNKGA</sequence>
<dbReference type="HOGENOM" id="CLU_2940329_0_0_0"/>
<gene>
    <name evidence="1" type="ordered locus">CTN_0969</name>
</gene>